<sequence>MDLKLILQRAITISGKRSLVIDQSFKRLYFDVLAIHNVSFTPLYKGLNNNLLVSKLC</sequence>
<dbReference type="AlphaFoldDB" id="A0A396IUI9"/>
<protein>
    <submittedName>
        <fullName evidence="1">Uncharacterized protein</fullName>
    </submittedName>
</protein>
<name>A0A396IUI9_MEDTR</name>
<organism evidence="1">
    <name type="scientific">Medicago truncatula</name>
    <name type="common">Barrel medic</name>
    <name type="synonym">Medicago tribuloides</name>
    <dbReference type="NCBI Taxonomy" id="3880"/>
    <lineage>
        <taxon>Eukaryota</taxon>
        <taxon>Viridiplantae</taxon>
        <taxon>Streptophyta</taxon>
        <taxon>Embryophyta</taxon>
        <taxon>Tracheophyta</taxon>
        <taxon>Spermatophyta</taxon>
        <taxon>Magnoliopsida</taxon>
        <taxon>eudicotyledons</taxon>
        <taxon>Gunneridae</taxon>
        <taxon>Pentapetalae</taxon>
        <taxon>rosids</taxon>
        <taxon>fabids</taxon>
        <taxon>Fabales</taxon>
        <taxon>Fabaceae</taxon>
        <taxon>Papilionoideae</taxon>
        <taxon>50 kb inversion clade</taxon>
        <taxon>NPAAA clade</taxon>
        <taxon>Hologalegina</taxon>
        <taxon>IRL clade</taxon>
        <taxon>Trifolieae</taxon>
        <taxon>Medicago</taxon>
    </lineage>
</organism>
<reference evidence="1" key="1">
    <citation type="journal article" date="2018" name="Nat. Plants">
        <title>Whole-genome landscape of Medicago truncatula symbiotic genes.</title>
        <authorList>
            <person name="Pecrix Y."/>
            <person name="Gamas P."/>
            <person name="Carrere S."/>
        </authorList>
    </citation>
    <scope>NUCLEOTIDE SEQUENCE</scope>
    <source>
        <tissue evidence="1">Leaves</tissue>
    </source>
</reference>
<gene>
    <name evidence="1" type="ORF">MtrunA17_Chr3g0112961</name>
</gene>
<dbReference type="Gramene" id="rna16692">
    <property type="protein sequence ID" value="RHN68351.1"/>
    <property type="gene ID" value="gene16692"/>
</dbReference>
<dbReference type="Proteomes" id="UP000265566">
    <property type="component" value="Chromosome 3"/>
</dbReference>
<comment type="caution">
    <text evidence="1">The sequence shown here is derived from an EMBL/GenBank/DDBJ whole genome shotgun (WGS) entry which is preliminary data.</text>
</comment>
<accession>A0A396IUI9</accession>
<evidence type="ECO:0000313" key="1">
    <source>
        <dbReference type="EMBL" id="RHN68351.1"/>
    </source>
</evidence>
<dbReference type="EMBL" id="PSQE01000003">
    <property type="protein sequence ID" value="RHN68351.1"/>
    <property type="molecule type" value="Genomic_DNA"/>
</dbReference>
<proteinExistence type="predicted"/>